<proteinExistence type="predicted"/>
<dbReference type="AlphaFoldDB" id="A0A668VW82"/>
<name>A0A668VW82_OREAU</name>
<dbReference type="OMA" id="NRAHVHR"/>
<feature type="compositionally biased region" description="Low complexity" evidence="1">
    <location>
        <begin position="8"/>
        <end position="63"/>
    </location>
</feature>
<evidence type="ECO:0000313" key="3">
    <source>
        <dbReference type="Proteomes" id="UP000472276"/>
    </source>
</evidence>
<evidence type="ECO:0000256" key="1">
    <source>
        <dbReference type="SAM" id="MobiDB-lite"/>
    </source>
</evidence>
<evidence type="ECO:0000313" key="2">
    <source>
        <dbReference type="Ensembl" id="ENSOABP00000055093.1"/>
    </source>
</evidence>
<reference evidence="2" key="2">
    <citation type="submission" date="2025-09" db="UniProtKB">
        <authorList>
            <consortium name="Ensembl"/>
        </authorList>
    </citation>
    <scope>IDENTIFICATION</scope>
</reference>
<dbReference type="Proteomes" id="UP000472276">
    <property type="component" value="Unassembled WGS sequence"/>
</dbReference>
<feature type="region of interest" description="Disordered" evidence="1">
    <location>
        <begin position="1"/>
        <end position="63"/>
    </location>
</feature>
<organism evidence="2 3">
    <name type="scientific">Oreochromis aureus</name>
    <name type="common">Israeli tilapia</name>
    <name type="synonym">Chromis aureus</name>
    <dbReference type="NCBI Taxonomy" id="47969"/>
    <lineage>
        <taxon>Eukaryota</taxon>
        <taxon>Metazoa</taxon>
        <taxon>Chordata</taxon>
        <taxon>Craniata</taxon>
        <taxon>Vertebrata</taxon>
        <taxon>Euteleostomi</taxon>
        <taxon>Actinopterygii</taxon>
        <taxon>Neopterygii</taxon>
        <taxon>Teleostei</taxon>
        <taxon>Neoteleostei</taxon>
        <taxon>Acanthomorphata</taxon>
        <taxon>Ovalentaria</taxon>
        <taxon>Cichlomorphae</taxon>
        <taxon>Cichliformes</taxon>
        <taxon>Cichlidae</taxon>
        <taxon>African cichlids</taxon>
        <taxon>Pseudocrenilabrinae</taxon>
        <taxon>Oreochromini</taxon>
        <taxon>Oreochromis</taxon>
    </lineage>
</organism>
<dbReference type="Ensembl" id="ENSOABT00000056482.2">
    <property type="protein sequence ID" value="ENSOABP00000055093.1"/>
    <property type="gene ID" value="ENSOABG00000024307.2"/>
</dbReference>
<accession>A0A668VW82</accession>
<reference evidence="2" key="1">
    <citation type="submission" date="2025-08" db="UniProtKB">
        <authorList>
            <consortium name="Ensembl"/>
        </authorList>
    </citation>
    <scope>IDENTIFICATION</scope>
</reference>
<protein>
    <submittedName>
        <fullName evidence="2">Uncharacterized protein</fullName>
    </submittedName>
</protein>
<keyword evidence="3" id="KW-1185">Reference proteome</keyword>
<sequence length="135" mass="13773">MEAWVGLESGPESGPEAGPESGPEAEPGAGPEVGPEVGPEAGPEAGPEVGPEAGPAPGPASGVRTSNVADLVVDVAVCEHGVEVLDTLLGIPVVVVLQAFFNRAHVHRTLYDLIIVLKEEQGNTSISILARQKNN</sequence>